<evidence type="ECO:0000313" key="4">
    <source>
        <dbReference type="EMBL" id="CAD5113070.1"/>
    </source>
</evidence>
<keyword evidence="1" id="KW-0694">RNA-binding</keyword>
<dbReference type="Gene3D" id="3.30.70.330">
    <property type="match status" value="1"/>
</dbReference>
<evidence type="ECO:0000259" key="3">
    <source>
        <dbReference type="PROSITE" id="PS50102"/>
    </source>
</evidence>
<comment type="caution">
    <text evidence="4">The sequence shown here is derived from an EMBL/GenBank/DDBJ whole genome shotgun (WGS) entry which is preliminary data.</text>
</comment>
<feature type="compositionally biased region" description="Basic and acidic residues" evidence="2">
    <location>
        <begin position="22"/>
        <end position="38"/>
    </location>
</feature>
<evidence type="ECO:0000256" key="1">
    <source>
        <dbReference type="PROSITE-ProRule" id="PRU00176"/>
    </source>
</evidence>
<dbReference type="PANTHER" id="PTHR15241:SF304">
    <property type="entry name" value="RRM DOMAIN-CONTAINING PROTEIN"/>
    <property type="match status" value="1"/>
</dbReference>
<dbReference type="InterPro" id="IPR035979">
    <property type="entry name" value="RBD_domain_sf"/>
</dbReference>
<accession>A0A7I8V9Y3</accession>
<keyword evidence="5" id="KW-1185">Reference proteome</keyword>
<dbReference type="EMBL" id="CAJFCJ010000003">
    <property type="protein sequence ID" value="CAD5113070.1"/>
    <property type="molecule type" value="Genomic_DNA"/>
</dbReference>
<dbReference type="SMART" id="SM00360">
    <property type="entry name" value="RRM"/>
    <property type="match status" value="1"/>
</dbReference>
<dbReference type="InterPro" id="IPR012677">
    <property type="entry name" value="Nucleotide-bd_a/b_plait_sf"/>
</dbReference>
<evidence type="ECO:0000256" key="2">
    <source>
        <dbReference type="SAM" id="MobiDB-lite"/>
    </source>
</evidence>
<reference evidence="4 5" key="1">
    <citation type="submission" date="2020-08" db="EMBL/GenBank/DDBJ databases">
        <authorList>
            <person name="Hejnol A."/>
        </authorList>
    </citation>
    <scope>NUCLEOTIDE SEQUENCE [LARGE SCALE GENOMIC DNA]</scope>
</reference>
<name>A0A7I8V9Y3_9ANNE</name>
<dbReference type="Proteomes" id="UP000549394">
    <property type="component" value="Unassembled WGS sequence"/>
</dbReference>
<dbReference type="PROSITE" id="PS50102">
    <property type="entry name" value="RRM"/>
    <property type="match status" value="1"/>
</dbReference>
<feature type="domain" description="RRM" evidence="3">
    <location>
        <begin position="91"/>
        <end position="157"/>
    </location>
</feature>
<feature type="region of interest" description="Disordered" evidence="2">
    <location>
        <begin position="1"/>
        <end position="89"/>
    </location>
</feature>
<evidence type="ECO:0000313" key="5">
    <source>
        <dbReference type="Proteomes" id="UP000549394"/>
    </source>
</evidence>
<sequence length="181" mass="20366">MANKPGSAKGERFAPYLKRKTHPNEKIEQKNETHRREFGNTFDESITVPTVAQSGYEEQPEMPDTTGSEIIQEQGDPIPTMPSQTDDSQQRTLYVGNLDPHVTEDLLLALFSQITPCRGCKIIYEPGNDPYAFIDFEEHSGASAALQAMNKIQVLGRVSCQFIFRNEVSSSKIKKTNYEVH</sequence>
<dbReference type="SUPFAM" id="SSF54928">
    <property type="entry name" value="RNA-binding domain, RBD"/>
    <property type="match status" value="1"/>
</dbReference>
<dbReference type="PANTHER" id="PTHR15241">
    <property type="entry name" value="TRANSFORMER-2-RELATED"/>
    <property type="match status" value="1"/>
</dbReference>
<feature type="compositionally biased region" description="Polar residues" evidence="2">
    <location>
        <begin position="42"/>
        <end position="53"/>
    </location>
</feature>
<proteinExistence type="predicted"/>
<organism evidence="4 5">
    <name type="scientific">Dimorphilus gyrociliatus</name>
    <dbReference type="NCBI Taxonomy" id="2664684"/>
    <lineage>
        <taxon>Eukaryota</taxon>
        <taxon>Metazoa</taxon>
        <taxon>Spiralia</taxon>
        <taxon>Lophotrochozoa</taxon>
        <taxon>Annelida</taxon>
        <taxon>Polychaeta</taxon>
        <taxon>Polychaeta incertae sedis</taxon>
        <taxon>Dinophilidae</taxon>
        <taxon>Dimorphilus</taxon>
    </lineage>
</organism>
<dbReference type="OrthoDB" id="439808at2759"/>
<protein>
    <submittedName>
        <fullName evidence="4">DgyrCDS2265</fullName>
    </submittedName>
</protein>
<gene>
    <name evidence="4" type="ORF">DGYR_LOCUS2118</name>
</gene>
<dbReference type="InterPro" id="IPR000504">
    <property type="entry name" value="RRM_dom"/>
</dbReference>
<dbReference type="AlphaFoldDB" id="A0A7I8V9Y3"/>
<dbReference type="Pfam" id="PF00076">
    <property type="entry name" value="RRM_1"/>
    <property type="match status" value="1"/>
</dbReference>
<dbReference type="GO" id="GO:0003723">
    <property type="term" value="F:RNA binding"/>
    <property type="evidence" value="ECO:0007669"/>
    <property type="project" value="UniProtKB-UniRule"/>
</dbReference>